<accession>F4XLL7</accession>
<dbReference type="eggNOG" id="COG1595">
    <property type="taxonomic scope" value="Bacteria"/>
</dbReference>
<dbReference type="Proteomes" id="UP000003959">
    <property type="component" value="Unassembled WGS sequence"/>
</dbReference>
<sequence length="379" mass="44169">MSKQIQHLVIKSKQDTIENQQRYQVLAELVEHILRTRKVCRPRPGHPLSGIYLEIYQTVQEQLNHQLEEDIDSPYLQMTSEKEWASWRDSLFKKVLDESRLQQLALEAQRHQPHSPERFYALTELLNAIKLSGKLCYRGKFSPEVYDDAVNRTLYYVYQNLNHYNQAKGKFIAWVNYRLDKMLQKAQQDLNDPFIQAQSGKIVRIKYQLNALIKSTKLDSVIFWITLSIKGLIIDKTQISNVTKILMVLLLLSQLIAKDRTKGDSLVFEMAKASLPFSSNFSELTGESMTIETVAQPETELTLYDQLRYYFKADPEKLLQKHIKNHPSATLQVIGLAYLDGKKWQEISDSLGIKISSLNNFFQRNIRKLAPEIKRYIEE</sequence>
<dbReference type="HOGENOM" id="CLU_077415_1_0_3"/>
<protein>
    <submittedName>
        <fullName evidence="1">Uncharacterized protein</fullName>
    </submittedName>
</protein>
<dbReference type="RefSeq" id="WP_008180152.1">
    <property type="nucleotide sequence ID" value="NZ_GL890832.1"/>
</dbReference>
<keyword evidence="2" id="KW-1185">Reference proteome</keyword>
<proteinExistence type="predicted"/>
<dbReference type="EMBL" id="GL890832">
    <property type="protein sequence ID" value="EGJ34492.1"/>
    <property type="molecule type" value="Genomic_DNA"/>
</dbReference>
<evidence type="ECO:0000313" key="1">
    <source>
        <dbReference type="EMBL" id="EGJ34492.1"/>
    </source>
</evidence>
<name>F4XLL7_9CYAN</name>
<reference evidence="2" key="1">
    <citation type="journal article" date="2011" name="Proc. Natl. Acad. Sci. U.S.A.">
        <title>Genomic insights into the physiology and ecology of the marine filamentous cyanobacterium Lyngbya majuscula.</title>
        <authorList>
            <person name="Jones A.C."/>
            <person name="Monroe E.A."/>
            <person name="Podell S."/>
            <person name="Hess W.R."/>
            <person name="Klages S."/>
            <person name="Esquenazi E."/>
            <person name="Niessen S."/>
            <person name="Hoover H."/>
            <person name="Rothmann M."/>
            <person name="Lasken R.S."/>
            <person name="Yates J.R.III."/>
            <person name="Reinhardt R."/>
            <person name="Kube M."/>
            <person name="Burkart M.D."/>
            <person name="Allen E.E."/>
            <person name="Dorrestein P.C."/>
            <person name="Gerwick W.H."/>
            <person name="Gerwick L."/>
        </authorList>
    </citation>
    <scope>NUCLEOTIDE SEQUENCE [LARGE SCALE GENOMIC DNA]</scope>
    <source>
        <strain evidence="2">3L</strain>
    </source>
</reference>
<evidence type="ECO:0000313" key="2">
    <source>
        <dbReference type="Proteomes" id="UP000003959"/>
    </source>
</evidence>
<dbReference type="OrthoDB" id="451633at2"/>
<dbReference type="AlphaFoldDB" id="F4XLL7"/>
<organism evidence="1 2">
    <name type="scientific">Moorena producens 3L</name>
    <dbReference type="NCBI Taxonomy" id="489825"/>
    <lineage>
        <taxon>Bacteria</taxon>
        <taxon>Bacillati</taxon>
        <taxon>Cyanobacteriota</taxon>
        <taxon>Cyanophyceae</taxon>
        <taxon>Coleofasciculales</taxon>
        <taxon>Coleofasciculaceae</taxon>
        <taxon>Moorena</taxon>
    </lineage>
</organism>
<gene>
    <name evidence="1" type="ORF">LYNGBM3L_15200</name>
</gene>